<keyword evidence="2" id="KW-1185">Reference proteome</keyword>
<name>A0A834ZTV2_TETSI</name>
<reference evidence="1 2" key="1">
    <citation type="submission" date="2020-04" db="EMBL/GenBank/DDBJ databases">
        <title>Plant Genome Project.</title>
        <authorList>
            <person name="Zhang R.-G."/>
        </authorList>
    </citation>
    <scope>NUCLEOTIDE SEQUENCE [LARGE SCALE GENOMIC DNA]</scope>
    <source>
        <strain evidence="1">YNK0</strain>
        <tissue evidence="1">Leaf</tissue>
    </source>
</reference>
<dbReference type="EMBL" id="JABCRI010000002">
    <property type="protein sequence ID" value="KAF8411143.1"/>
    <property type="molecule type" value="Genomic_DNA"/>
</dbReference>
<dbReference type="AlphaFoldDB" id="A0A834ZTV2"/>
<dbReference type="PANTHER" id="PTHR44218:SF1">
    <property type="entry name" value="PROTEIN SPA1-RELATED 3"/>
    <property type="match status" value="1"/>
</dbReference>
<dbReference type="PANTHER" id="PTHR44218">
    <property type="entry name" value="PROTEIN SPA1-RELATED 2"/>
    <property type="match status" value="1"/>
</dbReference>
<proteinExistence type="predicted"/>
<accession>A0A834ZTV2</accession>
<evidence type="ECO:0000313" key="1">
    <source>
        <dbReference type="EMBL" id="KAF8411143.1"/>
    </source>
</evidence>
<dbReference type="InterPro" id="IPR044630">
    <property type="entry name" value="SPA1/2/3/4"/>
</dbReference>
<dbReference type="OrthoDB" id="1740083at2759"/>
<sequence length="67" mass="7914">MKQCSCLTHEQLFCTFSSTEEKLSTMSNLRHRVLPPQLLLKWSKEASFCLWLLHPQSSTRPKMRILH</sequence>
<gene>
    <name evidence="1" type="ORF">HHK36_003682</name>
</gene>
<evidence type="ECO:0000313" key="2">
    <source>
        <dbReference type="Proteomes" id="UP000655225"/>
    </source>
</evidence>
<dbReference type="GO" id="GO:0009640">
    <property type="term" value="P:photomorphogenesis"/>
    <property type="evidence" value="ECO:0007669"/>
    <property type="project" value="InterPro"/>
</dbReference>
<protein>
    <submittedName>
        <fullName evidence="1">Uncharacterized protein</fullName>
    </submittedName>
</protein>
<organism evidence="1 2">
    <name type="scientific">Tetracentron sinense</name>
    <name type="common">Spur-leaf</name>
    <dbReference type="NCBI Taxonomy" id="13715"/>
    <lineage>
        <taxon>Eukaryota</taxon>
        <taxon>Viridiplantae</taxon>
        <taxon>Streptophyta</taxon>
        <taxon>Embryophyta</taxon>
        <taxon>Tracheophyta</taxon>
        <taxon>Spermatophyta</taxon>
        <taxon>Magnoliopsida</taxon>
        <taxon>Trochodendrales</taxon>
        <taxon>Trochodendraceae</taxon>
        <taxon>Tetracentron</taxon>
    </lineage>
</organism>
<comment type="caution">
    <text evidence="1">The sequence shown here is derived from an EMBL/GenBank/DDBJ whole genome shotgun (WGS) entry which is preliminary data.</text>
</comment>
<dbReference type="Proteomes" id="UP000655225">
    <property type="component" value="Unassembled WGS sequence"/>
</dbReference>
<dbReference type="OMA" id="CSCLTHE"/>